<accession>A0A1H1US50</accession>
<keyword evidence="2" id="KW-1133">Transmembrane helix</keyword>
<feature type="transmembrane region" description="Helical" evidence="2">
    <location>
        <begin position="449"/>
        <end position="471"/>
    </location>
</feature>
<feature type="compositionally biased region" description="Gly residues" evidence="1">
    <location>
        <begin position="598"/>
        <end position="617"/>
    </location>
</feature>
<feature type="transmembrane region" description="Helical" evidence="2">
    <location>
        <begin position="269"/>
        <end position="290"/>
    </location>
</feature>
<keyword evidence="2" id="KW-0812">Transmembrane</keyword>
<dbReference type="GeneID" id="36300381"/>
<feature type="domain" description="DUF2207" evidence="4">
    <location>
        <begin position="56"/>
        <end position="247"/>
    </location>
</feature>
<evidence type="ECO:0000313" key="7">
    <source>
        <dbReference type="Proteomes" id="UP000182126"/>
    </source>
</evidence>
<keyword evidence="2" id="KW-0472">Membrane</keyword>
<feature type="transmembrane region" description="Helical" evidence="2">
    <location>
        <begin position="419"/>
        <end position="443"/>
    </location>
</feature>
<feature type="chain" id="PRO_5038838252" evidence="3">
    <location>
        <begin position="23"/>
        <end position="617"/>
    </location>
</feature>
<evidence type="ECO:0000256" key="3">
    <source>
        <dbReference type="SAM" id="SignalP"/>
    </source>
</evidence>
<dbReference type="InterPro" id="IPR048389">
    <property type="entry name" value="YciQ-like_C"/>
</dbReference>
<organism evidence="6 7">
    <name type="scientific">Microbacterium paraoxydans</name>
    <dbReference type="NCBI Taxonomy" id="199592"/>
    <lineage>
        <taxon>Bacteria</taxon>
        <taxon>Bacillati</taxon>
        <taxon>Actinomycetota</taxon>
        <taxon>Actinomycetes</taxon>
        <taxon>Micrococcales</taxon>
        <taxon>Microbacteriaceae</taxon>
        <taxon>Microbacterium</taxon>
    </lineage>
</organism>
<dbReference type="Pfam" id="PF20990">
    <property type="entry name" value="DUF2207_C"/>
    <property type="match status" value="1"/>
</dbReference>
<evidence type="ECO:0000259" key="4">
    <source>
        <dbReference type="Pfam" id="PF09972"/>
    </source>
</evidence>
<feature type="region of interest" description="Disordered" evidence="1">
    <location>
        <begin position="586"/>
        <end position="617"/>
    </location>
</feature>
<dbReference type="RefSeq" id="WP_060921408.1">
    <property type="nucleotide sequence ID" value="NZ_LT629770.1"/>
</dbReference>
<dbReference type="Pfam" id="PF09972">
    <property type="entry name" value="DUF2207"/>
    <property type="match status" value="1"/>
</dbReference>
<protein>
    <submittedName>
        <fullName evidence="6">Predicted membrane protein</fullName>
    </submittedName>
</protein>
<proteinExistence type="predicted"/>
<evidence type="ECO:0000256" key="1">
    <source>
        <dbReference type="SAM" id="MobiDB-lite"/>
    </source>
</evidence>
<evidence type="ECO:0000256" key="2">
    <source>
        <dbReference type="SAM" id="Phobius"/>
    </source>
</evidence>
<feature type="domain" description="Predicted membrane protein YciQ-like C-terminal" evidence="5">
    <location>
        <begin position="303"/>
        <end position="545"/>
    </location>
</feature>
<feature type="signal peptide" evidence="3">
    <location>
        <begin position="1"/>
        <end position="22"/>
    </location>
</feature>
<name>A0A1H1US50_9MICO</name>
<dbReference type="Proteomes" id="UP000182126">
    <property type="component" value="Chromosome I"/>
</dbReference>
<sequence>MAPTRILRASAVLALATVPVLAPEVAVAATPATATTVVSAADVDEFSYASWDAVYDVGLDDDGRAHMQVRETLVARFPDADQNRGIVRGLATAYKNADIDTRVLAVTDEDGAAVPYETDEDDGTLFILTGDDDFVHGLTTYVIEYEMRDIIVGSAPDPSGTHAADEFYWDLLPLDSTQPIEAFQADIRFDAVLTAHLTGATKCYIGPSGSTEPCDLEGPIADGEAASFHVEAGPLPAADGVTVAVGFDPGSVTQPAARMPDAVADLGPAVAAAGAVGLSAVGWAVAVGAARRRRRATGIIVAQYDVPDDQPPLLAAAILPGAENVIPAEIVHLAVRGALRIEDGTSTGAPRLRRRPHGSAPSPLDQAALDALFLHAGADGVVDLPAESEAFATRMTALTTNGREEAARRGLTTRVRSRAAVILQSVAIALAVAGLVVAVVAVASGRLSAGPALLAISVGALLVAASSFFTFSRHTVLTPEGAQAYEHLQGVREFIRVAEEDRLRMLQSYTGAERRTDEGVDVIHIYERLLPYAMLFGMEEEWGRVLETAYSQETHGPSWIGDPASFALRTSLVAFMSSSTAAATYSAPSTGTSSSSGGSFGGGFSGGGGGGGFSGGR</sequence>
<keyword evidence="3" id="KW-0732">Signal</keyword>
<reference evidence="6 7" key="1">
    <citation type="submission" date="2016-10" db="EMBL/GenBank/DDBJ databases">
        <authorList>
            <person name="de Groot N.N."/>
        </authorList>
    </citation>
    <scope>NUCLEOTIDE SEQUENCE [LARGE SCALE GENOMIC DNA]</scope>
    <source>
        <strain evidence="6 7">DSM 15019</strain>
    </source>
</reference>
<dbReference type="AlphaFoldDB" id="A0A1H1US50"/>
<gene>
    <name evidence="6" type="ORF">SAMN04489809_2585</name>
</gene>
<dbReference type="EMBL" id="LT629770">
    <property type="protein sequence ID" value="SDS75081.1"/>
    <property type="molecule type" value="Genomic_DNA"/>
</dbReference>
<evidence type="ECO:0000313" key="6">
    <source>
        <dbReference type="EMBL" id="SDS75081.1"/>
    </source>
</evidence>
<feature type="compositionally biased region" description="Low complexity" evidence="1">
    <location>
        <begin position="586"/>
        <end position="597"/>
    </location>
</feature>
<dbReference type="InterPro" id="IPR018702">
    <property type="entry name" value="DUF2207"/>
</dbReference>
<evidence type="ECO:0000259" key="5">
    <source>
        <dbReference type="Pfam" id="PF20990"/>
    </source>
</evidence>